<gene>
    <name evidence="2" type="ORF">G5S52_07465</name>
</gene>
<dbReference type="Proteomes" id="UP000473008">
    <property type="component" value="Unassembled WGS sequence"/>
</dbReference>
<protein>
    <submittedName>
        <fullName evidence="2">Transporter substrate-binding domain-containing protein</fullName>
    </submittedName>
</protein>
<dbReference type="InterPro" id="IPR001638">
    <property type="entry name" value="Solute-binding_3/MltF_N"/>
</dbReference>
<keyword evidence="3" id="KW-1185">Reference proteome</keyword>
<name>A0A6M1RIK3_9GAMM</name>
<dbReference type="PANTHER" id="PTHR38834">
    <property type="entry name" value="PERIPLASMIC SUBSTRATE BINDING PROTEIN FAMILY 3"/>
    <property type="match status" value="1"/>
</dbReference>
<dbReference type="Pfam" id="PF00497">
    <property type="entry name" value="SBP_bac_3"/>
    <property type="match status" value="1"/>
</dbReference>
<dbReference type="SUPFAM" id="SSF53850">
    <property type="entry name" value="Periplasmic binding protein-like II"/>
    <property type="match status" value="1"/>
</dbReference>
<dbReference type="PANTHER" id="PTHR38834:SF3">
    <property type="entry name" value="SOLUTE-BINDING PROTEIN FAMILY 3_N-TERMINAL DOMAIN-CONTAINING PROTEIN"/>
    <property type="match status" value="1"/>
</dbReference>
<dbReference type="RefSeq" id="WP_165012493.1">
    <property type="nucleotide sequence ID" value="NZ_JAALDL010000004.1"/>
</dbReference>
<comment type="caution">
    <text evidence="2">The sequence shown here is derived from an EMBL/GenBank/DDBJ whole genome shotgun (WGS) entry which is preliminary data.</text>
</comment>
<sequence length="280" mass="31259">MRRIYVSLGLFSQAAVAFTEQPLRVVSETLPPFQVIDEEGQFGGRAVDMVQAILDEAGFGSPIDVMPWARAYKTAQKEKNVAIFSMAFSEKRKDLFHWVGGLYALERSSLIGLKSRPELQGDSLEHAKNFRVCSELETYSYQYLVNKGFKPDENLFTLRGTLSAIPTDNGGIARPAKHLSLLQNRKCDYATGLWSVYAYSENNNDDLKAYFYLGDPDKPLILNLALSLGSDQAVIDRINKAYHTLLNDGTLYKICSKDDPEHTFTLSCAAVEPPENNGDL</sequence>
<accession>A0A6M1RIK3</accession>
<dbReference type="Gene3D" id="3.40.190.10">
    <property type="entry name" value="Periplasmic binding protein-like II"/>
    <property type="match status" value="2"/>
</dbReference>
<reference evidence="2 3" key="1">
    <citation type="submission" date="2020-02" db="EMBL/GenBank/DDBJ databases">
        <title>The draft genome of Grimontia sedimenta sp. nov., isolated from benthic sediments near coral reefs south of Kuwait.</title>
        <authorList>
            <person name="Mahmoud H.M."/>
            <person name="Jose L."/>
            <person name="Eapen S."/>
        </authorList>
    </citation>
    <scope>NUCLEOTIDE SEQUENCE [LARGE SCALE GENOMIC DNA]</scope>
    <source>
        <strain evidence="2 3">S25</strain>
    </source>
</reference>
<organism evidence="2 3">
    <name type="scientific">Grimontia sedimenti</name>
    <dbReference type="NCBI Taxonomy" id="2711294"/>
    <lineage>
        <taxon>Bacteria</taxon>
        <taxon>Pseudomonadati</taxon>
        <taxon>Pseudomonadota</taxon>
        <taxon>Gammaproteobacteria</taxon>
        <taxon>Vibrionales</taxon>
        <taxon>Vibrionaceae</taxon>
        <taxon>Grimontia</taxon>
    </lineage>
</organism>
<evidence type="ECO:0000313" key="3">
    <source>
        <dbReference type="Proteomes" id="UP000473008"/>
    </source>
</evidence>
<evidence type="ECO:0000259" key="1">
    <source>
        <dbReference type="Pfam" id="PF00497"/>
    </source>
</evidence>
<dbReference type="EMBL" id="JAALDL010000004">
    <property type="protein sequence ID" value="NGN97508.1"/>
    <property type="molecule type" value="Genomic_DNA"/>
</dbReference>
<evidence type="ECO:0000313" key="2">
    <source>
        <dbReference type="EMBL" id="NGN97508.1"/>
    </source>
</evidence>
<dbReference type="AlphaFoldDB" id="A0A6M1RIK3"/>
<proteinExistence type="predicted"/>
<feature type="domain" description="Solute-binding protein family 3/N-terminal" evidence="1">
    <location>
        <begin position="26"/>
        <end position="256"/>
    </location>
</feature>